<dbReference type="VEuPathDB" id="FungiDB:Z518_06994"/>
<evidence type="ECO:0000313" key="2">
    <source>
        <dbReference type="Proteomes" id="UP000053617"/>
    </source>
</evidence>
<proteinExistence type="predicted"/>
<reference evidence="1 2" key="1">
    <citation type="submission" date="2015-01" db="EMBL/GenBank/DDBJ databases">
        <title>The Genome Sequence of Rhinocladiella mackenzie CBS 650.93.</title>
        <authorList>
            <consortium name="The Broad Institute Genomics Platform"/>
            <person name="Cuomo C."/>
            <person name="de Hoog S."/>
            <person name="Gorbushina A."/>
            <person name="Stielow B."/>
            <person name="Teixiera M."/>
            <person name="Abouelleil A."/>
            <person name="Chapman S.B."/>
            <person name="Priest M."/>
            <person name="Young S.K."/>
            <person name="Wortman J."/>
            <person name="Nusbaum C."/>
            <person name="Birren B."/>
        </authorList>
    </citation>
    <scope>NUCLEOTIDE SEQUENCE [LARGE SCALE GENOMIC DNA]</scope>
    <source>
        <strain evidence="1 2">CBS 650.93</strain>
    </source>
</reference>
<dbReference type="GeneID" id="25295065"/>
<keyword evidence="2" id="KW-1185">Reference proteome</keyword>
<accession>A0A0D2FN18</accession>
<dbReference type="Proteomes" id="UP000053617">
    <property type="component" value="Unassembled WGS sequence"/>
</dbReference>
<gene>
    <name evidence="1" type="ORF">Z518_06994</name>
</gene>
<name>A0A0D2FN18_9EURO</name>
<dbReference type="HOGENOM" id="CLU_2943036_0_0_1"/>
<dbReference type="EMBL" id="KN847479">
    <property type="protein sequence ID" value="KIX03442.1"/>
    <property type="molecule type" value="Genomic_DNA"/>
</dbReference>
<protein>
    <submittedName>
        <fullName evidence="1">Uncharacterized protein</fullName>
    </submittedName>
</protein>
<evidence type="ECO:0000313" key="1">
    <source>
        <dbReference type="EMBL" id="KIX03442.1"/>
    </source>
</evidence>
<dbReference type="AlphaFoldDB" id="A0A0D2FN18"/>
<sequence>MEPMPEQSLYRQWRKMSFKAKEDLIKTIAEYQAQFWKPRNRFQGVSNINRKPQPDLREDT</sequence>
<organism evidence="1 2">
    <name type="scientific">Rhinocladiella mackenziei CBS 650.93</name>
    <dbReference type="NCBI Taxonomy" id="1442369"/>
    <lineage>
        <taxon>Eukaryota</taxon>
        <taxon>Fungi</taxon>
        <taxon>Dikarya</taxon>
        <taxon>Ascomycota</taxon>
        <taxon>Pezizomycotina</taxon>
        <taxon>Eurotiomycetes</taxon>
        <taxon>Chaetothyriomycetidae</taxon>
        <taxon>Chaetothyriales</taxon>
        <taxon>Herpotrichiellaceae</taxon>
        <taxon>Rhinocladiella</taxon>
    </lineage>
</organism>
<dbReference type="RefSeq" id="XP_013270578.1">
    <property type="nucleotide sequence ID" value="XM_013415124.1"/>
</dbReference>
<dbReference type="OrthoDB" id="2906425at2759"/>